<keyword evidence="2 4" id="KW-0479">Metal-binding</keyword>
<dbReference type="InterPro" id="IPR051459">
    <property type="entry name" value="Cytochrome_c-type_DH"/>
</dbReference>
<sequence length="132" mass="14780">MLASFFIFMTSCQSAQELKSEQYFVEGYQLYTTHCSNCHQADGKGMSNLYPPINGSAALADKAFLACIIQNGMTDKIKVGGRDFNRPMPPNKKLTDIEIAEIVSFVTMKWKKDSTFTDIETVQAALKNCKVY</sequence>
<dbReference type="PROSITE" id="PS51007">
    <property type="entry name" value="CYTC"/>
    <property type="match status" value="1"/>
</dbReference>
<comment type="caution">
    <text evidence="6">The sequence shown here is derived from an EMBL/GenBank/DDBJ whole genome shotgun (WGS) entry which is preliminary data.</text>
</comment>
<dbReference type="EMBL" id="VCEJ01000004">
    <property type="protein sequence ID" value="TLV01613.1"/>
    <property type="molecule type" value="Genomic_DNA"/>
</dbReference>
<dbReference type="AlphaFoldDB" id="A0A5R9KZB6"/>
<keyword evidence="3 4" id="KW-0408">Iron</keyword>
<accession>A0A5R9KZB6</accession>
<keyword evidence="1 4" id="KW-0349">Heme</keyword>
<dbReference type="GO" id="GO:0020037">
    <property type="term" value="F:heme binding"/>
    <property type="evidence" value="ECO:0007669"/>
    <property type="project" value="InterPro"/>
</dbReference>
<protein>
    <submittedName>
        <fullName evidence="6">Cytochrome c</fullName>
    </submittedName>
</protein>
<keyword evidence="7" id="KW-1185">Reference proteome</keyword>
<dbReference type="PANTHER" id="PTHR35008">
    <property type="entry name" value="BLL4482 PROTEIN-RELATED"/>
    <property type="match status" value="1"/>
</dbReference>
<dbReference type="GO" id="GO:0046872">
    <property type="term" value="F:metal ion binding"/>
    <property type="evidence" value="ECO:0007669"/>
    <property type="project" value="UniProtKB-KW"/>
</dbReference>
<dbReference type="SUPFAM" id="SSF46626">
    <property type="entry name" value="Cytochrome c"/>
    <property type="match status" value="1"/>
</dbReference>
<dbReference type="InterPro" id="IPR009056">
    <property type="entry name" value="Cyt_c-like_dom"/>
</dbReference>
<evidence type="ECO:0000259" key="5">
    <source>
        <dbReference type="PROSITE" id="PS51007"/>
    </source>
</evidence>
<dbReference type="Pfam" id="PF00034">
    <property type="entry name" value="Cytochrom_C"/>
    <property type="match status" value="1"/>
</dbReference>
<dbReference type="InterPro" id="IPR036909">
    <property type="entry name" value="Cyt_c-like_dom_sf"/>
</dbReference>
<dbReference type="PANTHER" id="PTHR35008:SF4">
    <property type="entry name" value="BLL4482 PROTEIN"/>
    <property type="match status" value="1"/>
</dbReference>
<dbReference type="Gene3D" id="1.10.760.10">
    <property type="entry name" value="Cytochrome c-like domain"/>
    <property type="match status" value="1"/>
</dbReference>
<dbReference type="GO" id="GO:0009055">
    <property type="term" value="F:electron transfer activity"/>
    <property type="evidence" value="ECO:0007669"/>
    <property type="project" value="InterPro"/>
</dbReference>
<reference evidence="6 7" key="1">
    <citation type="submission" date="2019-05" db="EMBL/GenBank/DDBJ databases">
        <authorList>
            <person name="Qu J.-H."/>
        </authorList>
    </citation>
    <scope>NUCLEOTIDE SEQUENCE [LARGE SCALE GENOMIC DNA]</scope>
    <source>
        <strain evidence="6 7">T17</strain>
    </source>
</reference>
<evidence type="ECO:0000256" key="1">
    <source>
        <dbReference type="ARBA" id="ARBA00022617"/>
    </source>
</evidence>
<gene>
    <name evidence="6" type="ORF">FEN17_17830</name>
</gene>
<feature type="domain" description="Cytochrome c" evidence="5">
    <location>
        <begin position="22"/>
        <end position="110"/>
    </location>
</feature>
<evidence type="ECO:0000256" key="3">
    <source>
        <dbReference type="ARBA" id="ARBA00023004"/>
    </source>
</evidence>
<evidence type="ECO:0000313" key="7">
    <source>
        <dbReference type="Proteomes" id="UP000306402"/>
    </source>
</evidence>
<name>A0A5R9KZB6_9BACT</name>
<evidence type="ECO:0000313" key="6">
    <source>
        <dbReference type="EMBL" id="TLV01613.1"/>
    </source>
</evidence>
<dbReference type="OrthoDB" id="9811395at2"/>
<evidence type="ECO:0000256" key="2">
    <source>
        <dbReference type="ARBA" id="ARBA00022723"/>
    </source>
</evidence>
<evidence type="ECO:0000256" key="4">
    <source>
        <dbReference type="PROSITE-ProRule" id="PRU00433"/>
    </source>
</evidence>
<proteinExistence type="predicted"/>
<dbReference type="Proteomes" id="UP000306402">
    <property type="component" value="Unassembled WGS sequence"/>
</dbReference>
<organism evidence="6 7">
    <name type="scientific">Dyadobacter luticola</name>
    <dbReference type="NCBI Taxonomy" id="1979387"/>
    <lineage>
        <taxon>Bacteria</taxon>
        <taxon>Pseudomonadati</taxon>
        <taxon>Bacteroidota</taxon>
        <taxon>Cytophagia</taxon>
        <taxon>Cytophagales</taxon>
        <taxon>Spirosomataceae</taxon>
        <taxon>Dyadobacter</taxon>
    </lineage>
</organism>